<dbReference type="SUPFAM" id="SSF48371">
    <property type="entry name" value="ARM repeat"/>
    <property type="match status" value="1"/>
</dbReference>
<evidence type="ECO:0000256" key="2">
    <source>
        <dbReference type="SAM" id="SignalP"/>
    </source>
</evidence>
<protein>
    <submittedName>
        <fullName evidence="3">Armadillo/beta-catenin-like repeat</fullName>
    </submittedName>
</protein>
<dbReference type="OrthoDB" id="7817412at2"/>
<dbReference type="InterPro" id="IPR011989">
    <property type="entry name" value="ARM-like"/>
</dbReference>
<dbReference type="RefSeq" id="WP_077022976.1">
    <property type="nucleotide sequence ID" value="NZ_CP017641.1"/>
</dbReference>
<evidence type="ECO:0000313" key="4">
    <source>
        <dbReference type="Proteomes" id="UP000187735"/>
    </source>
</evidence>
<keyword evidence="2" id="KW-0732">Signal</keyword>
<dbReference type="Proteomes" id="UP000187735">
    <property type="component" value="Chromosome"/>
</dbReference>
<dbReference type="SMART" id="SM00028">
    <property type="entry name" value="TPR"/>
    <property type="match status" value="1"/>
</dbReference>
<keyword evidence="4" id="KW-1185">Reference proteome</keyword>
<dbReference type="InterPro" id="IPR011990">
    <property type="entry name" value="TPR-like_helical_dom_sf"/>
</dbReference>
<dbReference type="KEGG" id="fmr:Fuma_00761"/>
<evidence type="ECO:0000256" key="1">
    <source>
        <dbReference type="PROSITE-ProRule" id="PRU00339"/>
    </source>
</evidence>
<dbReference type="InterPro" id="IPR019734">
    <property type="entry name" value="TPR_rpt"/>
</dbReference>
<keyword evidence="1" id="KW-0802">TPR repeat</keyword>
<name>A0A1P8WAV8_9PLAN</name>
<evidence type="ECO:0000313" key="3">
    <source>
        <dbReference type="EMBL" id="APZ91175.1"/>
    </source>
</evidence>
<dbReference type="PROSITE" id="PS50005">
    <property type="entry name" value="TPR"/>
    <property type="match status" value="1"/>
</dbReference>
<feature type="signal peptide" evidence="2">
    <location>
        <begin position="1"/>
        <end position="24"/>
    </location>
</feature>
<dbReference type="PROSITE" id="PS51257">
    <property type="entry name" value="PROKAR_LIPOPROTEIN"/>
    <property type="match status" value="1"/>
</dbReference>
<sequence precursor="true">MHWKRFAHAFLLGLGFSVLGVGCAAVNALVSSPAGSGADPTSPQRLAAIGRVFENQGRYTQATAMYRRALKVDPGNSVAQDRLQYIASRRADRTFNGTEQQTQQALAMADSIGTRQAQSARTQQVAQRQSVAPRVQVPPVNVAANQRSVDIQTALNNDSVISSLTPIEIKDEAYREDSGRVEIVATDFELAGLVDVADYNPPAQELGFAPADQRHHAPMITTVGFADDAASGSAWKSTSGAVRLEAIMEWLNMPGEFEGELIEALTQGEDEGVQALAASALAECSIDSSVVDDALEYACSGDSALVAVTALESLVLRGTLTENGVGQLLSMAQSSDAEIRSQAAGSLRHLAGSQWSTNCVIGLCDLLSDNDPATVAMAASTLGDFGVEAADCRNDLRAALNATGNPLTRESIEHALSRIPAGLGSQDLTQDSSTMEPVGTRKLLPIVE</sequence>
<reference evidence="3 4" key="1">
    <citation type="journal article" date="2016" name="Front. Microbiol.">
        <title>Fuerstia marisgermanicae gen. nov., sp. nov., an Unusual Member of the Phylum Planctomycetes from the German Wadden Sea.</title>
        <authorList>
            <person name="Kohn T."/>
            <person name="Heuer A."/>
            <person name="Jogler M."/>
            <person name="Vollmers J."/>
            <person name="Boedeker C."/>
            <person name="Bunk B."/>
            <person name="Rast P."/>
            <person name="Borchert D."/>
            <person name="Glockner I."/>
            <person name="Freese H.M."/>
            <person name="Klenk H.P."/>
            <person name="Overmann J."/>
            <person name="Kaster A.K."/>
            <person name="Rohde M."/>
            <person name="Wiegand S."/>
            <person name="Jogler C."/>
        </authorList>
    </citation>
    <scope>NUCLEOTIDE SEQUENCE [LARGE SCALE GENOMIC DNA]</scope>
    <source>
        <strain evidence="3 4">NH11</strain>
    </source>
</reference>
<dbReference type="SUPFAM" id="SSF48452">
    <property type="entry name" value="TPR-like"/>
    <property type="match status" value="1"/>
</dbReference>
<feature type="repeat" description="TPR" evidence="1">
    <location>
        <begin position="43"/>
        <end position="76"/>
    </location>
</feature>
<proteinExistence type="predicted"/>
<dbReference type="InterPro" id="IPR016024">
    <property type="entry name" value="ARM-type_fold"/>
</dbReference>
<dbReference type="Gene3D" id="1.25.10.10">
    <property type="entry name" value="Leucine-rich Repeat Variant"/>
    <property type="match status" value="1"/>
</dbReference>
<dbReference type="EMBL" id="CP017641">
    <property type="protein sequence ID" value="APZ91175.1"/>
    <property type="molecule type" value="Genomic_DNA"/>
</dbReference>
<gene>
    <name evidence="3" type="ORF">Fuma_00761</name>
</gene>
<feature type="chain" id="PRO_5012772082" evidence="2">
    <location>
        <begin position="25"/>
        <end position="448"/>
    </location>
</feature>
<dbReference type="Gene3D" id="1.25.40.10">
    <property type="entry name" value="Tetratricopeptide repeat domain"/>
    <property type="match status" value="1"/>
</dbReference>
<organism evidence="3 4">
    <name type="scientific">Fuerstiella marisgermanici</name>
    <dbReference type="NCBI Taxonomy" id="1891926"/>
    <lineage>
        <taxon>Bacteria</taxon>
        <taxon>Pseudomonadati</taxon>
        <taxon>Planctomycetota</taxon>
        <taxon>Planctomycetia</taxon>
        <taxon>Planctomycetales</taxon>
        <taxon>Planctomycetaceae</taxon>
        <taxon>Fuerstiella</taxon>
    </lineage>
</organism>
<accession>A0A1P8WAV8</accession>
<dbReference type="AlphaFoldDB" id="A0A1P8WAV8"/>